<dbReference type="InterPro" id="IPR016944">
    <property type="entry name" value="UCP030066"/>
</dbReference>
<dbReference type="EMBL" id="ABCS01000021">
    <property type="protein sequence ID" value="EDM79277.1"/>
    <property type="molecule type" value="Genomic_DNA"/>
</dbReference>
<dbReference type="STRING" id="391625.PPSIR1_04033"/>
<organism evidence="6 7">
    <name type="scientific">Plesiocystis pacifica SIR-1</name>
    <dbReference type="NCBI Taxonomy" id="391625"/>
    <lineage>
        <taxon>Bacteria</taxon>
        <taxon>Pseudomonadati</taxon>
        <taxon>Myxococcota</taxon>
        <taxon>Polyangia</taxon>
        <taxon>Nannocystales</taxon>
        <taxon>Nannocystaceae</taxon>
        <taxon>Plesiocystis</taxon>
    </lineage>
</organism>
<feature type="transmembrane region" description="Helical" evidence="5">
    <location>
        <begin position="97"/>
        <end position="115"/>
    </location>
</feature>
<dbReference type="RefSeq" id="WP_006971614.1">
    <property type="nucleotide sequence ID" value="NZ_ABCS01000021.1"/>
</dbReference>
<dbReference type="GO" id="GO:0016020">
    <property type="term" value="C:membrane"/>
    <property type="evidence" value="ECO:0007669"/>
    <property type="project" value="UniProtKB-SubCell"/>
</dbReference>
<dbReference type="Proteomes" id="UP000005801">
    <property type="component" value="Unassembled WGS sequence"/>
</dbReference>
<keyword evidence="2 5" id="KW-0812">Transmembrane</keyword>
<keyword evidence="3 5" id="KW-1133">Transmembrane helix</keyword>
<feature type="transmembrane region" description="Helical" evidence="5">
    <location>
        <begin position="72"/>
        <end position="91"/>
    </location>
</feature>
<evidence type="ECO:0000256" key="3">
    <source>
        <dbReference type="ARBA" id="ARBA00022989"/>
    </source>
</evidence>
<evidence type="ECO:0000313" key="7">
    <source>
        <dbReference type="Proteomes" id="UP000005801"/>
    </source>
</evidence>
<accession>A6G4G5</accession>
<protein>
    <recommendedName>
        <fullName evidence="8">DoxX family protein</fullName>
    </recommendedName>
</protein>
<evidence type="ECO:0000256" key="1">
    <source>
        <dbReference type="ARBA" id="ARBA00004141"/>
    </source>
</evidence>
<sequence length="136" mass="13942">MNWKKLGYWASTGLLAFFLLANAAMKLSGAEPLVESMKALGYPTYLLTILGSWYLAGAIALLAPGFAKVKEWAYAGITFAFTGAFASHVLAGEPIGTAVPAVAALGLAAASYLLLPARTEASEASTSATQPVSAAA</sequence>
<evidence type="ECO:0008006" key="8">
    <source>
        <dbReference type="Google" id="ProtNLM"/>
    </source>
</evidence>
<evidence type="ECO:0000256" key="4">
    <source>
        <dbReference type="ARBA" id="ARBA00023136"/>
    </source>
</evidence>
<name>A6G4G5_9BACT</name>
<dbReference type="AlphaFoldDB" id="A6G4G5"/>
<dbReference type="PIRSF" id="PIRSF030066">
    <property type="entry name" value="UCP030066"/>
    <property type="match status" value="1"/>
</dbReference>
<keyword evidence="7" id="KW-1185">Reference proteome</keyword>
<comment type="caution">
    <text evidence="6">The sequence shown here is derived from an EMBL/GenBank/DDBJ whole genome shotgun (WGS) entry which is preliminary data.</text>
</comment>
<dbReference type="Pfam" id="PF13564">
    <property type="entry name" value="DoxX_2"/>
    <property type="match status" value="1"/>
</dbReference>
<evidence type="ECO:0000313" key="6">
    <source>
        <dbReference type="EMBL" id="EDM79277.1"/>
    </source>
</evidence>
<evidence type="ECO:0000256" key="5">
    <source>
        <dbReference type="SAM" id="Phobius"/>
    </source>
</evidence>
<dbReference type="InterPro" id="IPR032808">
    <property type="entry name" value="DoxX"/>
</dbReference>
<feature type="transmembrane region" description="Helical" evidence="5">
    <location>
        <begin position="45"/>
        <end position="65"/>
    </location>
</feature>
<comment type="subcellular location">
    <subcellularLocation>
        <location evidence="1">Membrane</location>
        <topology evidence="1">Multi-pass membrane protein</topology>
    </subcellularLocation>
</comment>
<proteinExistence type="predicted"/>
<reference evidence="6 7" key="1">
    <citation type="submission" date="2007-06" db="EMBL/GenBank/DDBJ databases">
        <authorList>
            <person name="Shimkets L."/>
            <person name="Ferriera S."/>
            <person name="Johnson J."/>
            <person name="Kravitz S."/>
            <person name="Beeson K."/>
            <person name="Sutton G."/>
            <person name="Rogers Y.-H."/>
            <person name="Friedman R."/>
            <person name="Frazier M."/>
            <person name="Venter J.C."/>
        </authorList>
    </citation>
    <scope>NUCLEOTIDE SEQUENCE [LARGE SCALE GENOMIC DNA]</scope>
    <source>
        <strain evidence="6 7">SIR-1</strain>
    </source>
</reference>
<gene>
    <name evidence="6" type="ORF">PPSIR1_04033</name>
</gene>
<dbReference type="OrthoDB" id="7960583at2"/>
<evidence type="ECO:0000256" key="2">
    <source>
        <dbReference type="ARBA" id="ARBA00022692"/>
    </source>
</evidence>
<keyword evidence="4 5" id="KW-0472">Membrane</keyword>